<protein>
    <submittedName>
        <fullName evidence="3">Beta-propeller fold lactonase family protein</fullName>
    </submittedName>
</protein>
<dbReference type="RefSeq" id="WP_160986864.1">
    <property type="nucleotide sequence ID" value="NZ_WVTD01000014.1"/>
</dbReference>
<reference evidence="3 4" key="1">
    <citation type="submission" date="2019-12" db="EMBL/GenBank/DDBJ databases">
        <authorList>
            <person name="Feng G."/>
            <person name="Zhu H."/>
        </authorList>
    </citation>
    <scope>NUCLEOTIDE SEQUENCE [LARGE SCALE GENOMIC DNA]</scope>
    <source>
        <strain evidence="3 4">FGD1</strain>
    </source>
</reference>
<evidence type="ECO:0000256" key="1">
    <source>
        <dbReference type="ARBA" id="ARBA00005564"/>
    </source>
</evidence>
<sequence>MIWAGTYEAKGGAGLQPLTDLGGAPQLRDGVREIANASFAAWSPDGAVAYFVDEQEEGQVGAWRRTDDGWSPLGSLGSGGAAPCYLSISPDGTRMAVANYGDGSLGLIALDPGTGALLRPLGHFRPAGTGKDPERQEGPHAHCAIFAEEGRAIYHVDLGLDRVFRHDLDENGLTETQVAFQAPAGYGPRHLAFHPDGEHALLVCELAARLLLLRREGTLLRCVQDVPTAPEPVSGENLGGHLAIDEEGIVRVTNRGHDSLVSFALEGGRLAMREWCRTGGSSPRHFIVDAGTAFIAHEEGECVTRVDMASGRVTARLPVPGAAFLFASPTGERRGAA</sequence>
<dbReference type="AlphaFoldDB" id="A0A7X4GIP6"/>
<dbReference type="InterPro" id="IPR019405">
    <property type="entry name" value="Lactonase_7-beta_prop"/>
</dbReference>
<dbReference type="Pfam" id="PF10282">
    <property type="entry name" value="Lactonase"/>
    <property type="match status" value="1"/>
</dbReference>
<keyword evidence="2" id="KW-0119">Carbohydrate metabolism</keyword>
<accession>A0A7X4GIP6</accession>
<dbReference type="Proteomes" id="UP000465810">
    <property type="component" value="Unassembled WGS sequence"/>
</dbReference>
<dbReference type="PANTHER" id="PTHR30344">
    <property type="entry name" value="6-PHOSPHOGLUCONOLACTONASE-RELATED"/>
    <property type="match status" value="1"/>
</dbReference>
<comment type="similarity">
    <text evidence="1">Belongs to the cycloisomerase 2 family.</text>
</comment>
<evidence type="ECO:0000313" key="4">
    <source>
        <dbReference type="Proteomes" id="UP000465810"/>
    </source>
</evidence>
<dbReference type="InterPro" id="IPR050282">
    <property type="entry name" value="Cycloisomerase_2"/>
</dbReference>
<dbReference type="Gene3D" id="2.130.10.10">
    <property type="entry name" value="YVTN repeat-like/Quinoprotein amine dehydrogenase"/>
    <property type="match status" value="1"/>
</dbReference>
<dbReference type="InterPro" id="IPR015943">
    <property type="entry name" value="WD40/YVTN_repeat-like_dom_sf"/>
</dbReference>
<evidence type="ECO:0000256" key="2">
    <source>
        <dbReference type="ARBA" id="ARBA00022526"/>
    </source>
</evidence>
<dbReference type="GO" id="GO:0017057">
    <property type="term" value="F:6-phosphogluconolactonase activity"/>
    <property type="evidence" value="ECO:0007669"/>
    <property type="project" value="TreeGrafter"/>
</dbReference>
<dbReference type="GO" id="GO:0006006">
    <property type="term" value="P:glucose metabolic process"/>
    <property type="evidence" value="ECO:0007669"/>
    <property type="project" value="UniProtKB-KW"/>
</dbReference>
<name>A0A7X4GIP6_9SPHN</name>
<dbReference type="InterPro" id="IPR011048">
    <property type="entry name" value="Haem_d1_sf"/>
</dbReference>
<keyword evidence="4" id="KW-1185">Reference proteome</keyword>
<evidence type="ECO:0000313" key="3">
    <source>
        <dbReference type="EMBL" id="MYL99357.1"/>
    </source>
</evidence>
<gene>
    <name evidence="3" type="ORF">GR702_16435</name>
</gene>
<proteinExistence type="inferred from homology"/>
<comment type="caution">
    <text evidence="3">The sequence shown here is derived from an EMBL/GenBank/DDBJ whole genome shotgun (WGS) entry which is preliminary data.</text>
</comment>
<dbReference type="PANTHER" id="PTHR30344:SF1">
    <property type="entry name" value="6-PHOSPHOGLUCONOLACTONASE"/>
    <property type="match status" value="1"/>
</dbReference>
<organism evidence="3 4">
    <name type="scientific">Novosphingobium silvae</name>
    <dbReference type="NCBI Taxonomy" id="2692619"/>
    <lineage>
        <taxon>Bacteria</taxon>
        <taxon>Pseudomonadati</taxon>
        <taxon>Pseudomonadota</taxon>
        <taxon>Alphaproteobacteria</taxon>
        <taxon>Sphingomonadales</taxon>
        <taxon>Sphingomonadaceae</taxon>
        <taxon>Novosphingobium</taxon>
    </lineage>
</organism>
<dbReference type="SUPFAM" id="SSF51004">
    <property type="entry name" value="C-terminal (heme d1) domain of cytochrome cd1-nitrite reductase"/>
    <property type="match status" value="1"/>
</dbReference>
<dbReference type="EMBL" id="WVTD01000014">
    <property type="protein sequence ID" value="MYL99357.1"/>
    <property type="molecule type" value="Genomic_DNA"/>
</dbReference>
<keyword evidence="2" id="KW-0313">Glucose metabolism</keyword>